<dbReference type="AlphaFoldDB" id="A0A0C3A4F6"/>
<dbReference type="InParanoid" id="A0A0C3A4F6"/>
<evidence type="ECO:0008006" key="3">
    <source>
        <dbReference type="Google" id="ProtNLM"/>
    </source>
</evidence>
<dbReference type="EMBL" id="KN822072">
    <property type="protein sequence ID" value="KIM59572.1"/>
    <property type="molecule type" value="Genomic_DNA"/>
</dbReference>
<reference evidence="2" key="2">
    <citation type="submission" date="2015-01" db="EMBL/GenBank/DDBJ databases">
        <title>Evolutionary Origins and Diversification of the Mycorrhizal Mutualists.</title>
        <authorList>
            <consortium name="DOE Joint Genome Institute"/>
            <consortium name="Mycorrhizal Genomics Consortium"/>
            <person name="Kohler A."/>
            <person name="Kuo A."/>
            <person name="Nagy L.G."/>
            <person name="Floudas D."/>
            <person name="Copeland A."/>
            <person name="Barry K.W."/>
            <person name="Cichocki N."/>
            <person name="Veneault-Fourrey C."/>
            <person name="LaButti K."/>
            <person name="Lindquist E.A."/>
            <person name="Lipzen A."/>
            <person name="Lundell T."/>
            <person name="Morin E."/>
            <person name="Murat C."/>
            <person name="Riley R."/>
            <person name="Ohm R."/>
            <person name="Sun H."/>
            <person name="Tunlid A."/>
            <person name="Henrissat B."/>
            <person name="Grigoriev I.V."/>
            <person name="Hibbett D.S."/>
            <person name="Martin F."/>
        </authorList>
    </citation>
    <scope>NUCLEOTIDE SEQUENCE [LARGE SCALE GENOMIC DNA]</scope>
    <source>
        <strain evidence="2">Foug A</strain>
    </source>
</reference>
<evidence type="ECO:0000313" key="2">
    <source>
        <dbReference type="Proteomes" id="UP000053989"/>
    </source>
</evidence>
<evidence type="ECO:0000313" key="1">
    <source>
        <dbReference type="EMBL" id="KIM59572.1"/>
    </source>
</evidence>
<reference evidence="1 2" key="1">
    <citation type="submission" date="2014-04" db="EMBL/GenBank/DDBJ databases">
        <authorList>
            <consortium name="DOE Joint Genome Institute"/>
            <person name="Kuo A."/>
            <person name="Kohler A."/>
            <person name="Nagy L.G."/>
            <person name="Floudas D."/>
            <person name="Copeland A."/>
            <person name="Barry K.W."/>
            <person name="Cichocki N."/>
            <person name="Veneault-Fourrey C."/>
            <person name="LaButti K."/>
            <person name="Lindquist E.A."/>
            <person name="Lipzen A."/>
            <person name="Lundell T."/>
            <person name="Morin E."/>
            <person name="Murat C."/>
            <person name="Sun H."/>
            <person name="Tunlid A."/>
            <person name="Henrissat B."/>
            <person name="Grigoriev I.V."/>
            <person name="Hibbett D.S."/>
            <person name="Martin F."/>
            <person name="Nordberg H.P."/>
            <person name="Cantor M.N."/>
            <person name="Hua S.X."/>
        </authorList>
    </citation>
    <scope>NUCLEOTIDE SEQUENCE [LARGE SCALE GENOMIC DNA]</scope>
    <source>
        <strain evidence="1 2">Foug A</strain>
    </source>
</reference>
<proteinExistence type="predicted"/>
<protein>
    <recommendedName>
        <fullName evidence="3">Heterokaryon incompatibility domain-containing protein</fullName>
    </recommendedName>
</protein>
<dbReference type="Proteomes" id="UP000053989">
    <property type="component" value="Unassembled WGS sequence"/>
</dbReference>
<dbReference type="OrthoDB" id="674604at2759"/>
<gene>
    <name evidence="1" type="ORF">SCLCIDRAFT_27267</name>
</gene>
<accession>A0A0C3A4F6</accession>
<dbReference type="PANTHER" id="PTHR10622:SF10">
    <property type="entry name" value="HET DOMAIN-CONTAINING PROTEIN"/>
    <property type="match status" value="1"/>
</dbReference>
<dbReference type="PANTHER" id="PTHR10622">
    <property type="entry name" value="HET DOMAIN-CONTAINING PROTEIN"/>
    <property type="match status" value="1"/>
</dbReference>
<name>A0A0C3A4F6_9AGAM</name>
<organism evidence="1 2">
    <name type="scientific">Scleroderma citrinum Foug A</name>
    <dbReference type="NCBI Taxonomy" id="1036808"/>
    <lineage>
        <taxon>Eukaryota</taxon>
        <taxon>Fungi</taxon>
        <taxon>Dikarya</taxon>
        <taxon>Basidiomycota</taxon>
        <taxon>Agaricomycotina</taxon>
        <taxon>Agaricomycetes</taxon>
        <taxon>Agaricomycetidae</taxon>
        <taxon>Boletales</taxon>
        <taxon>Sclerodermatineae</taxon>
        <taxon>Sclerodermataceae</taxon>
        <taxon>Scleroderma</taxon>
    </lineage>
</organism>
<sequence length="210" mass="24735">MDLYSMYLINVKALLEREELMTKITTKRKRVDCPVKVLELCDDKVTDKKWEYDEIIELAKMDEEKRDGIRQRDGYQKILDSCKQAEKDGAELSEAINSMYRWYENAKVCYAYLHDAPNLSFPIACNDERHPKSNGWPEWFSRGWTLQEMIAPRNVWFFKKEWWAISNKRMFACTLEDITGVPQCVLMDGLHGDRPCVAQIMSWAANRTMT</sequence>
<keyword evidence="2" id="KW-1185">Reference proteome</keyword>
<dbReference type="HOGENOM" id="CLU_000288_138_0_1"/>
<dbReference type="STRING" id="1036808.A0A0C3A4F6"/>